<reference evidence="8" key="2">
    <citation type="journal article" date="2023" name="IMA Fungus">
        <title>Comparative genomic study of the Penicillium genus elucidates a diverse pangenome and 15 lateral gene transfer events.</title>
        <authorList>
            <person name="Petersen C."/>
            <person name="Sorensen T."/>
            <person name="Nielsen M.R."/>
            <person name="Sondergaard T.E."/>
            <person name="Sorensen J.L."/>
            <person name="Fitzpatrick D.A."/>
            <person name="Frisvad J.C."/>
            <person name="Nielsen K.L."/>
        </authorList>
    </citation>
    <scope>NUCLEOTIDE SEQUENCE</scope>
    <source>
        <strain evidence="8">IBT 16125</strain>
    </source>
</reference>
<feature type="transmembrane region" description="Helical" evidence="6">
    <location>
        <begin position="287"/>
        <end position="309"/>
    </location>
</feature>
<feature type="region of interest" description="Disordered" evidence="5">
    <location>
        <begin position="337"/>
        <end position="429"/>
    </location>
</feature>
<protein>
    <recommendedName>
        <fullName evidence="7">G protein-coupled receptor GPR1/2/3 C-terminal domain-containing protein</fullName>
    </recommendedName>
</protein>
<dbReference type="Gene3D" id="1.20.1070.10">
    <property type="entry name" value="Rhodopsin 7-helix transmembrane proteins"/>
    <property type="match status" value="1"/>
</dbReference>
<dbReference type="Pfam" id="PF11970">
    <property type="entry name" value="GPR_Gpa2_C"/>
    <property type="match status" value="1"/>
</dbReference>
<dbReference type="GO" id="GO:0004930">
    <property type="term" value="F:G protein-coupled receptor activity"/>
    <property type="evidence" value="ECO:0007669"/>
    <property type="project" value="TreeGrafter"/>
</dbReference>
<dbReference type="RefSeq" id="XP_056764872.1">
    <property type="nucleotide sequence ID" value="XM_056912046.1"/>
</dbReference>
<name>A0AAD6G149_9EURO</name>
<dbReference type="Proteomes" id="UP001213681">
    <property type="component" value="Unassembled WGS sequence"/>
</dbReference>
<dbReference type="InterPro" id="IPR022596">
    <property type="entry name" value="GPR1/2/3_C"/>
</dbReference>
<dbReference type="SUPFAM" id="SSF81321">
    <property type="entry name" value="Family A G protein-coupled receptor-like"/>
    <property type="match status" value="1"/>
</dbReference>
<feature type="transmembrane region" description="Helical" evidence="6">
    <location>
        <begin position="84"/>
        <end position="106"/>
    </location>
</feature>
<evidence type="ECO:0000313" key="9">
    <source>
        <dbReference type="Proteomes" id="UP001213681"/>
    </source>
</evidence>
<evidence type="ECO:0000256" key="2">
    <source>
        <dbReference type="ARBA" id="ARBA00022692"/>
    </source>
</evidence>
<gene>
    <name evidence="8" type="ORF">N7458_008664</name>
</gene>
<feature type="transmembrane region" description="Helical" evidence="6">
    <location>
        <begin position="131"/>
        <end position="148"/>
    </location>
</feature>
<dbReference type="CDD" id="cd00637">
    <property type="entry name" value="7tm_classA_rhodopsin-like"/>
    <property type="match status" value="1"/>
</dbReference>
<feature type="transmembrane region" description="Helical" evidence="6">
    <location>
        <begin position="39"/>
        <end position="63"/>
    </location>
</feature>
<evidence type="ECO:0000313" key="8">
    <source>
        <dbReference type="EMBL" id="KAJ5444792.1"/>
    </source>
</evidence>
<feature type="transmembrane region" description="Helical" evidence="6">
    <location>
        <begin position="250"/>
        <end position="267"/>
    </location>
</feature>
<feature type="transmembrane region" description="Helical" evidence="6">
    <location>
        <begin position="208"/>
        <end position="229"/>
    </location>
</feature>
<dbReference type="AlphaFoldDB" id="A0AAD6G149"/>
<evidence type="ECO:0000256" key="5">
    <source>
        <dbReference type="SAM" id="MobiDB-lite"/>
    </source>
</evidence>
<evidence type="ECO:0000256" key="3">
    <source>
        <dbReference type="ARBA" id="ARBA00022989"/>
    </source>
</evidence>
<evidence type="ECO:0000256" key="1">
    <source>
        <dbReference type="ARBA" id="ARBA00004141"/>
    </source>
</evidence>
<comment type="caution">
    <text evidence="8">The sequence shown here is derived from an EMBL/GenBank/DDBJ whole genome shotgun (WGS) entry which is preliminary data.</text>
</comment>
<dbReference type="PANTHER" id="PTHR23112:SF41">
    <property type="entry name" value="G-PROTEIN COUPLED RECEPTORS FAMILY 1 PROFILE DOMAIN-CONTAINING PROTEIN-RELATED"/>
    <property type="match status" value="1"/>
</dbReference>
<reference evidence="8" key="1">
    <citation type="submission" date="2022-12" db="EMBL/GenBank/DDBJ databases">
        <authorList>
            <person name="Petersen C."/>
        </authorList>
    </citation>
    <scope>NUCLEOTIDE SEQUENCE</scope>
    <source>
        <strain evidence="8">IBT 16125</strain>
    </source>
</reference>
<keyword evidence="4 6" id="KW-0472">Membrane</keyword>
<evidence type="ECO:0000256" key="6">
    <source>
        <dbReference type="SAM" id="Phobius"/>
    </source>
</evidence>
<feature type="transmembrane region" description="Helical" evidence="6">
    <location>
        <begin position="155"/>
        <end position="175"/>
    </location>
</feature>
<keyword evidence="9" id="KW-1185">Reference proteome</keyword>
<dbReference type="GeneID" id="81602289"/>
<accession>A0AAD6G149</accession>
<dbReference type="EMBL" id="JAPVEA010000007">
    <property type="protein sequence ID" value="KAJ5444792.1"/>
    <property type="molecule type" value="Genomic_DNA"/>
</dbReference>
<evidence type="ECO:0000259" key="7">
    <source>
        <dbReference type="Pfam" id="PF11970"/>
    </source>
</evidence>
<dbReference type="PANTHER" id="PTHR23112">
    <property type="entry name" value="G PROTEIN-COUPLED RECEPTOR 157-RELATED"/>
    <property type="match status" value="1"/>
</dbReference>
<proteinExistence type="predicted"/>
<evidence type="ECO:0000256" key="4">
    <source>
        <dbReference type="ARBA" id="ARBA00023136"/>
    </source>
</evidence>
<dbReference type="GO" id="GO:0007189">
    <property type="term" value="P:adenylate cyclase-activating G protein-coupled receptor signaling pathway"/>
    <property type="evidence" value="ECO:0007669"/>
    <property type="project" value="TreeGrafter"/>
</dbReference>
<feature type="domain" description="G protein-coupled receptor GPR1/2/3 C-terminal" evidence="7">
    <location>
        <begin position="245"/>
        <end position="313"/>
    </location>
</feature>
<organism evidence="8 9">
    <name type="scientific">Penicillium daleae</name>
    <dbReference type="NCBI Taxonomy" id="63821"/>
    <lineage>
        <taxon>Eukaryota</taxon>
        <taxon>Fungi</taxon>
        <taxon>Dikarya</taxon>
        <taxon>Ascomycota</taxon>
        <taxon>Pezizomycotina</taxon>
        <taxon>Eurotiomycetes</taxon>
        <taxon>Eurotiomycetidae</taxon>
        <taxon>Eurotiales</taxon>
        <taxon>Aspergillaceae</taxon>
        <taxon>Penicillium</taxon>
    </lineage>
</organism>
<sequence>MVMLTHALRALYADGGDSSLARRWEFREESPVEGTNRSLFFVMGVIAILSLSSTLGLLSFLTYRFIYWQRYYKRPLAQNQYVVLIYNLLLVDLQQAIAFLISLHWASRGSVHFGEAACYLQGWWIQTGDPGSGLFVLSIALHTGAVVLRGRQLPFNTFVLCVIGLWMFILILGFIPVGLYGSKVFVISEANWCWISPEHENERLWGHYFWIFLSEFGTIVLYTIMFFYLRRRMTQAKILHRGQQESLQRLNRVVIYMVIYPLVYVILSLPLAAGRMATARGNSPSKTYFAVAGSLMALSGLMDVIVYTVTRRHLIMDTEHSTTDRYYENTDSQWQTNITATGGNGSRSRKGGFRMGSRLGSKFRRSMPTVNEKEAQNSPFENSTDDIVPKDDDVEMSNFGGVYQETTIEISHEPATPADTMDESSRRSG</sequence>
<dbReference type="GO" id="GO:0005886">
    <property type="term" value="C:plasma membrane"/>
    <property type="evidence" value="ECO:0007669"/>
    <property type="project" value="TreeGrafter"/>
</dbReference>
<keyword evidence="3 6" id="KW-1133">Transmembrane helix</keyword>
<keyword evidence="2 6" id="KW-0812">Transmembrane</keyword>
<comment type="subcellular location">
    <subcellularLocation>
        <location evidence="1">Membrane</location>
        <topology evidence="1">Multi-pass membrane protein</topology>
    </subcellularLocation>
</comment>